<evidence type="ECO:0000313" key="1">
    <source>
        <dbReference type="EMBL" id="GAF89575.1"/>
    </source>
</evidence>
<sequence length="61" mass="7052">MKFNNNGETVLETDQETIDAFLDYTNNFLTVWAFADHYGWTDENAKQILIDGKQLHEGSIQ</sequence>
<dbReference type="EMBL" id="BARS01015359">
    <property type="protein sequence ID" value="GAF89575.1"/>
    <property type="molecule type" value="Genomic_DNA"/>
</dbReference>
<gene>
    <name evidence="1" type="ORF">S01H1_25427</name>
</gene>
<organism evidence="1">
    <name type="scientific">marine sediment metagenome</name>
    <dbReference type="NCBI Taxonomy" id="412755"/>
    <lineage>
        <taxon>unclassified sequences</taxon>
        <taxon>metagenomes</taxon>
        <taxon>ecological metagenomes</taxon>
    </lineage>
</organism>
<accession>X0UM71</accession>
<comment type="caution">
    <text evidence="1">The sequence shown here is derived from an EMBL/GenBank/DDBJ whole genome shotgun (WGS) entry which is preliminary data.</text>
</comment>
<name>X0UM71_9ZZZZ</name>
<proteinExistence type="predicted"/>
<reference evidence="1" key="1">
    <citation type="journal article" date="2014" name="Front. Microbiol.">
        <title>High frequency of phylogenetically diverse reductive dehalogenase-homologous genes in deep subseafloor sedimentary metagenomes.</title>
        <authorList>
            <person name="Kawai M."/>
            <person name="Futagami T."/>
            <person name="Toyoda A."/>
            <person name="Takaki Y."/>
            <person name="Nishi S."/>
            <person name="Hori S."/>
            <person name="Arai W."/>
            <person name="Tsubouchi T."/>
            <person name="Morono Y."/>
            <person name="Uchiyama I."/>
            <person name="Ito T."/>
            <person name="Fujiyama A."/>
            <person name="Inagaki F."/>
            <person name="Takami H."/>
        </authorList>
    </citation>
    <scope>NUCLEOTIDE SEQUENCE</scope>
    <source>
        <strain evidence="1">Expedition CK06-06</strain>
    </source>
</reference>
<protein>
    <submittedName>
        <fullName evidence="1">Uncharacterized protein</fullName>
    </submittedName>
</protein>
<dbReference type="AlphaFoldDB" id="X0UM71"/>